<dbReference type="NCBIfam" id="TIGR01643">
    <property type="entry name" value="YD_repeat_2x"/>
    <property type="match status" value="2"/>
</dbReference>
<feature type="region of interest" description="Disordered" evidence="1">
    <location>
        <begin position="206"/>
        <end position="238"/>
    </location>
</feature>
<gene>
    <name evidence="2" type="ORF">MXD59_23310</name>
</gene>
<dbReference type="NCBIfam" id="TIGR03696">
    <property type="entry name" value="Rhs_assc_core"/>
    <property type="match status" value="1"/>
</dbReference>
<evidence type="ECO:0000313" key="3">
    <source>
        <dbReference type="Proteomes" id="UP001201873"/>
    </source>
</evidence>
<reference evidence="2 3" key="1">
    <citation type="submission" date="2022-04" db="EMBL/GenBank/DDBJ databases">
        <title>Genome diversity in the genus Frankia.</title>
        <authorList>
            <person name="Carlos-Shanley C."/>
            <person name="Hahn D."/>
        </authorList>
    </citation>
    <scope>NUCLEOTIDE SEQUENCE [LARGE SCALE GENOMIC DNA]</scope>
    <source>
        <strain evidence="2 3">Ag45/Mut15</strain>
    </source>
</reference>
<evidence type="ECO:0000256" key="1">
    <source>
        <dbReference type="SAM" id="MobiDB-lite"/>
    </source>
</evidence>
<keyword evidence="3" id="KW-1185">Reference proteome</keyword>
<sequence length="569" mass="58522">MVDGGEERRFGYDRAGQLIAARGPWGDWAFTWDPGGRLIAEDRGDPGSVIRSTYDAAGRLIERRIGDGPPTVFGYDGAGRRRTEDGPTGAVRYDWDALGRLREVRRESGGPAGTVRSDRLAVDALGDPLAVNGQAVLWDPVAWPGQAHAVGGRTYARAGSALGLTDDAEPGSGPGALGSVGGQWVELDWQGSPDSRDMWGLPVEPGTGAVARTGTGSAAGEGRPGREEAPPGAPGLDSTLGYRGELVVGDLVWQRARVLDPRTRSFLSPDPLPNIPGMPGQANPYHQAWNDPIGMVDPTGLRPLTDAEYDDYRSQAGKGMFENAWDHVRKDPWGSLGAAAVIGAGVGLMFVPGGQAVGAGILIGAGSSAAIGLVTGNFDPRTVALGGIAGGIGGGVAGGLARTGFSAAASNAIGGAAQDLATQSVVHPGQLDLGELAFSTATGGLAGKAGAGAGTAVQRASADAADVVQIFRNVDAAEFDSIAATGRFGTGAGQMEGKWFATRGEHADRWGELLNGGDGLTVTTRIPRPLDDQLHFHAGKLDGVGPAYYADGDQLAQINEQMSGIELWP</sequence>
<protein>
    <recommendedName>
        <fullName evidence="4">YD repeat protein</fullName>
    </recommendedName>
</protein>
<dbReference type="InterPro" id="IPR006530">
    <property type="entry name" value="YD"/>
</dbReference>
<dbReference type="Pfam" id="PF05593">
    <property type="entry name" value="RHS_repeat"/>
    <property type="match status" value="1"/>
</dbReference>
<proteinExistence type="predicted"/>
<evidence type="ECO:0000313" key="2">
    <source>
        <dbReference type="EMBL" id="MCK9878656.1"/>
    </source>
</evidence>
<dbReference type="Proteomes" id="UP001201873">
    <property type="component" value="Unassembled WGS sequence"/>
</dbReference>
<organism evidence="2 3">
    <name type="scientific">Frankia umida</name>
    <dbReference type="NCBI Taxonomy" id="573489"/>
    <lineage>
        <taxon>Bacteria</taxon>
        <taxon>Bacillati</taxon>
        <taxon>Actinomycetota</taxon>
        <taxon>Actinomycetes</taxon>
        <taxon>Frankiales</taxon>
        <taxon>Frankiaceae</taxon>
        <taxon>Frankia</taxon>
    </lineage>
</organism>
<dbReference type="InterPro" id="IPR050708">
    <property type="entry name" value="T6SS_VgrG/RHS"/>
</dbReference>
<dbReference type="RefSeq" id="WP_248826741.1">
    <property type="nucleotide sequence ID" value="NZ_JALKFT010000040.1"/>
</dbReference>
<evidence type="ECO:0008006" key="4">
    <source>
        <dbReference type="Google" id="ProtNLM"/>
    </source>
</evidence>
<dbReference type="PANTHER" id="PTHR32305">
    <property type="match status" value="1"/>
</dbReference>
<dbReference type="InterPro" id="IPR022385">
    <property type="entry name" value="Rhs_assc_core"/>
</dbReference>
<name>A0ABT0K4C5_9ACTN</name>
<dbReference type="EMBL" id="JALKFT010000040">
    <property type="protein sequence ID" value="MCK9878656.1"/>
    <property type="molecule type" value="Genomic_DNA"/>
</dbReference>
<dbReference type="InterPro" id="IPR031325">
    <property type="entry name" value="RHS_repeat"/>
</dbReference>
<comment type="caution">
    <text evidence="2">The sequence shown here is derived from an EMBL/GenBank/DDBJ whole genome shotgun (WGS) entry which is preliminary data.</text>
</comment>
<dbReference type="Gene3D" id="2.180.10.10">
    <property type="entry name" value="RHS repeat-associated core"/>
    <property type="match status" value="2"/>
</dbReference>
<accession>A0ABT0K4C5</accession>
<dbReference type="PANTHER" id="PTHR32305:SF15">
    <property type="entry name" value="PROTEIN RHSA-RELATED"/>
    <property type="match status" value="1"/>
</dbReference>